<dbReference type="AlphaFoldDB" id="A0AAN8G7H9"/>
<feature type="transmembrane region" description="Helical" evidence="1">
    <location>
        <begin position="23"/>
        <end position="49"/>
    </location>
</feature>
<dbReference type="Proteomes" id="UP001331761">
    <property type="component" value="Unassembled WGS sequence"/>
</dbReference>
<keyword evidence="1" id="KW-0812">Transmembrane</keyword>
<evidence type="ECO:0000313" key="2">
    <source>
        <dbReference type="EMBL" id="KAK5985300.1"/>
    </source>
</evidence>
<keyword evidence="1" id="KW-1133">Transmembrane helix</keyword>
<evidence type="ECO:0000313" key="3">
    <source>
        <dbReference type="Proteomes" id="UP001331761"/>
    </source>
</evidence>
<keyword evidence="1" id="KW-0472">Membrane</keyword>
<evidence type="ECO:0000256" key="1">
    <source>
        <dbReference type="SAM" id="Phobius"/>
    </source>
</evidence>
<keyword evidence="3" id="KW-1185">Reference proteome</keyword>
<comment type="caution">
    <text evidence="2">The sequence shown here is derived from an EMBL/GenBank/DDBJ whole genome shotgun (WGS) entry which is preliminary data.</text>
</comment>
<accession>A0AAN8G7H9</accession>
<dbReference type="EMBL" id="WIXE01001901">
    <property type="protein sequence ID" value="KAK5985300.1"/>
    <property type="molecule type" value="Genomic_DNA"/>
</dbReference>
<name>A0AAN8G7H9_TRICO</name>
<sequence length="62" mass="7023">MKAKGLLDHDIINTTNSGLLNSLATVIVLQLLFVIMLFLVALAIYHLIVEFRAWRVLSKKDK</sequence>
<reference evidence="2 3" key="1">
    <citation type="submission" date="2019-10" db="EMBL/GenBank/DDBJ databases">
        <title>Assembly and Annotation for the nematode Trichostrongylus colubriformis.</title>
        <authorList>
            <person name="Martin J."/>
        </authorList>
    </citation>
    <scope>NUCLEOTIDE SEQUENCE [LARGE SCALE GENOMIC DNA]</scope>
    <source>
        <strain evidence="2">G859</strain>
        <tissue evidence="2">Whole worm</tissue>
    </source>
</reference>
<feature type="non-terminal residue" evidence="2">
    <location>
        <position position="62"/>
    </location>
</feature>
<organism evidence="2 3">
    <name type="scientific">Trichostrongylus colubriformis</name>
    <name type="common">Black scour worm</name>
    <dbReference type="NCBI Taxonomy" id="6319"/>
    <lineage>
        <taxon>Eukaryota</taxon>
        <taxon>Metazoa</taxon>
        <taxon>Ecdysozoa</taxon>
        <taxon>Nematoda</taxon>
        <taxon>Chromadorea</taxon>
        <taxon>Rhabditida</taxon>
        <taxon>Rhabditina</taxon>
        <taxon>Rhabditomorpha</taxon>
        <taxon>Strongyloidea</taxon>
        <taxon>Trichostrongylidae</taxon>
        <taxon>Trichostrongylus</taxon>
    </lineage>
</organism>
<proteinExistence type="predicted"/>
<protein>
    <submittedName>
        <fullName evidence="2">Uncharacterized protein</fullName>
    </submittedName>
</protein>
<gene>
    <name evidence="2" type="ORF">GCK32_021151</name>
</gene>